<comment type="catalytic activity">
    <reaction evidence="8 9">
        <text>a 6-O-methyl-2'-deoxyguanosine in DNA + L-cysteinyl-[protein] = S-methyl-L-cysteinyl-[protein] + a 2'-deoxyguanosine in DNA</text>
        <dbReference type="Rhea" id="RHEA:24000"/>
        <dbReference type="Rhea" id="RHEA-COMP:10131"/>
        <dbReference type="Rhea" id="RHEA-COMP:10132"/>
        <dbReference type="Rhea" id="RHEA-COMP:11367"/>
        <dbReference type="Rhea" id="RHEA-COMP:11368"/>
        <dbReference type="ChEBI" id="CHEBI:29950"/>
        <dbReference type="ChEBI" id="CHEBI:82612"/>
        <dbReference type="ChEBI" id="CHEBI:85445"/>
        <dbReference type="ChEBI" id="CHEBI:85448"/>
        <dbReference type="EC" id="2.1.1.63"/>
    </reaction>
</comment>
<dbReference type="NCBIfam" id="TIGR00589">
    <property type="entry name" value="ogt"/>
    <property type="match status" value="1"/>
</dbReference>
<comment type="similarity">
    <text evidence="2 9">Belongs to the MGMT family.</text>
</comment>
<dbReference type="InterPro" id="IPR036388">
    <property type="entry name" value="WH-like_DNA-bd_sf"/>
</dbReference>
<dbReference type="FunFam" id="1.10.10.10:FF:000214">
    <property type="entry name" value="Methylated-DNA--protein-cysteine methyltransferase"/>
    <property type="match status" value="1"/>
</dbReference>
<dbReference type="PANTHER" id="PTHR10815">
    <property type="entry name" value="METHYLATED-DNA--PROTEIN-CYSTEINE METHYLTRANSFERASE"/>
    <property type="match status" value="1"/>
</dbReference>
<keyword evidence="6 9" id="KW-0227">DNA damage</keyword>
<dbReference type="PROSITE" id="PS00374">
    <property type="entry name" value="MGMT"/>
    <property type="match status" value="1"/>
</dbReference>
<dbReference type="EC" id="2.1.1.63" evidence="9"/>
<comment type="function">
    <text evidence="9">Involved in the cellular defense against the biological effects of O6-methylguanine (O6-MeG) and O4-methylthymine (O4-MeT) in DNA. Repairs the methylated nucleobase in DNA by stoichiometrically transferring the methyl group to a cysteine residue in the enzyme. This is a suicide reaction: the enzyme is irreversibly inactivated.</text>
</comment>
<organism evidence="12">
    <name type="scientific">uncultured Desulfovibrio sp</name>
    <dbReference type="NCBI Taxonomy" id="167968"/>
    <lineage>
        <taxon>Bacteria</taxon>
        <taxon>Pseudomonadati</taxon>
        <taxon>Thermodesulfobacteriota</taxon>
        <taxon>Desulfovibrionia</taxon>
        <taxon>Desulfovibrionales</taxon>
        <taxon>Desulfovibrionaceae</taxon>
        <taxon>Desulfovibrio</taxon>
        <taxon>environmental samples</taxon>
    </lineage>
</organism>
<evidence type="ECO:0000256" key="9">
    <source>
        <dbReference type="HAMAP-Rule" id="MF_00772"/>
    </source>
</evidence>
<evidence type="ECO:0000313" key="12">
    <source>
        <dbReference type="EMBL" id="SBW01949.1"/>
    </source>
</evidence>
<evidence type="ECO:0000256" key="2">
    <source>
        <dbReference type="ARBA" id="ARBA00008711"/>
    </source>
</evidence>
<proteinExistence type="inferred from homology"/>
<feature type="domain" description="Methylguanine DNA methyltransferase ribonuclease-like" evidence="11">
    <location>
        <begin position="21"/>
        <end position="84"/>
    </location>
</feature>
<sequence>MNSKQKKEPPHAAHALTREVPLIGAVRIVERGGSIVRLDLGPTAPFEALKNTTEQETPLLREAFKQLDEYLTGKRRDFDLPLAPEGTDFQRGVWRTLQTIPYGQTRSYRQVAEAANCPKGYRAVGLANNRNPIAIFIPCHRVIGADGSMVGYGGGLPIKEALLHLEGYM</sequence>
<name>A0A212JR71_9BACT</name>
<keyword evidence="5 9" id="KW-0808">Transferase</keyword>
<evidence type="ECO:0000256" key="8">
    <source>
        <dbReference type="ARBA" id="ARBA00049348"/>
    </source>
</evidence>
<dbReference type="Pfam" id="PF01035">
    <property type="entry name" value="DNA_binding_1"/>
    <property type="match status" value="1"/>
</dbReference>
<dbReference type="SUPFAM" id="SSF53155">
    <property type="entry name" value="Methylated DNA-protein cysteine methyltransferase domain"/>
    <property type="match status" value="1"/>
</dbReference>
<dbReference type="GO" id="GO:0005737">
    <property type="term" value="C:cytoplasm"/>
    <property type="evidence" value="ECO:0007669"/>
    <property type="project" value="UniProtKB-SubCell"/>
</dbReference>
<dbReference type="GO" id="GO:0032259">
    <property type="term" value="P:methylation"/>
    <property type="evidence" value="ECO:0007669"/>
    <property type="project" value="UniProtKB-KW"/>
</dbReference>
<evidence type="ECO:0000256" key="4">
    <source>
        <dbReference type="ARBA" id="ARBA00022603"/>
    </source>
</evidence>
<comment type="miscellaneous">
    <text evidence="9">This enzyme catalyzes only one turnover and therefore is not strictly catalytic. According to one definition, an enzyme is a biocatalyst that acts repeatedly and over many reaction cycles.</text>
</comment>
<gene>
    <name evidence="12" type="ORF">KM92DES2_11582</name>
</gene>
<dbReference type="InterPro" id="IPR001497">
    <property type="entry name" value="MethylDNA_cys_MeTrfase_AS"/>
</dbReference>
<dbReference type="InterPro" id="IPR036631">
    <property type="entry name" value="MGMT_N_sf"/>
</dbReference>
<comment type="subcellular location">
    <subcellularLocation>
        <location evidence="9">Cytoplasm</location>
    </subcellularLocation>
</comment>
<dbReference type="InterPro" id="IPR008332">
    <property type="entry name" value="MethylG_MeTrfase_N"/>
</dbReference>
<dbReference type="PANTHER" id="PTHR10815:SF5">
    <property type="entry name" value="METHYLATED-DNA--PROTEIN-CYSTEINE METHYLTRANSFERASE"/>
    <property type="match status" value="1"/>
</dbReference>
<dbReference type="InterPro" id="IPR036217">
    <property type="entry name" value="MethylDNA_cys_MeTrfase_DNAb"/>
</dbReference>
<keyword evidence="3 9" id="KW-0963">Cytoplasm</keyword>
<dbReference type="Pfam" id="PF02870">
    <property type="entry name" value="Methyltransf_1N"/>
    <property type="match status" value="1"/>
</dbReference>
<reference evidence="12" key="1">
    <citation type="submission" date="2016-04" db="EMBL/GenBank/DDBJ databases">
        <authorList>
            <person name="Evans L.H."/>
            <person name="Alamgir A."/>
            <person name="Owens N."/>
            <person name="Weber N.D."/>
            <person name="Virtaneva K."/>
            <person name="Barbian K."/>
            <person name="Babar A."/>
            <person name="Rosenke K."/>
        </authorList>
    </citation>
    <scope>NUCLEOTIDE SEQUENCE</scope>
    <source>
        <strain evidence="12">92-2</strain>
    </source>
</reference>
<accession>A0A212JR71</accession>
<dbReference type="InterPro" id="IPR023546">
    <property type="entry name" value="MGMT"/>
</dbReference>
<evidence type="ECO:0000256" key="6">
    <source>
        <dbReference type="ARBA" id="ARBA00022763"/>
    </source>
</evidence>
<dbReference type="RefSeq" id="WP_227118124.1">
    <property type="nucleotide sequence ID" value="NZ_LT598928.1"/>
</dbReference>
<dbReference type="InterPro" id="IPR014048">
    <property type="entry name" value="MethylDNA_cys_MeTrfase_DNA-bd"/>
</dbReference>
<dbReference type="GO" id="GO:0006307">
    <property type="term" value="P:DNA alkylation repair"/>
    <property type="evidence" value="ECO:0007669"/>
    <property type="project" value="UniProtKB-UniRule"/>
</dbReference>
<feature type="domain" description="Methylated-DNA-[protein]-cysteine S-methyltransferase DNA binding" evidence="10">
    <location>
        <begin position="88"/>
        <end position="167"/>
    </location>
</feature>
<evidence type="ECO:0000259" key="11">
    <source>
        <dbReference type="Pfam" id="PF02870"/>
    </source>
</evidence>
<dbReference type="Gene3D" id="1.10.10.10">
    <property type="entry name" value="Winged helix-like DNA-binding domain superfamily/Winged helix DNA-binding domain"/>
    <property type="match status" value="1"/>
</dbReference>
<keyword evidence="7 9" id="KW-0234">DNA repair</keyword>
<evidence type="ECO:0000259" key="10">
    <source>
        <dbReference type="Pfam" id="PF01035"/>
    </source>
</evidence>
<evidence type="ECO:0000256" key="7">
    <source>
        <dbReference type="ARBA" id="ARBA00023204"/>
    </source>
</evidence>
<feature type="active site" description="Nucleophile; methyl group acceptor" evidence="9">
    <location>
        <position position="139"/>
    </location>
</feature>
<dbReference type="HAMAP" id="MF_00772">
    <property type="entry name" value="OGT"/>
    <property type="match status" value="1"/>
</dbReference>
<dbReference type="EMBL" id="FLUP01000001">
    <property type="protein sequence ID" value="SBW01949.1"/>
    <property type="molecule type" value="Genomic_DNA"/>
</dbReference>
<dbReference type="GO" id="GO:0003908">
    <property type="term" value="F:methylated-DNA-[protein]-cysteine S-methyltransferase activity"/>
    <property type="evidence" value="ECO:0007669"/>
    <property type="project" value="UniProtKB-UniRule"/>
</dbReference>
<protein>
    <recommendedName>
        <fullName evidence="9">Methylated-DNA--protein-cysteine methyltransferase</fullName>
        <ecNumber evidence="9">2.1.1.63</ecNumber>
    </recommendedName>
    <alternativeName>
        <fullName evidence="9">6-O-methylguanine-DNA methyltransferase</fullName>
        <shortName evidence="9">MGMT</shortName>
    </alternativeName>
    <alternativeName>
        <fullName evidence="9">O-6-methylguanine-DNA-alkyltransferase</fullName>
    </alternativeName>
</protein>
<comment type="catalytic activity">
    <reaction evidence="1 9">
        <text>a 4-O-methyl-thymidine in DNA + L-cysteinyl-[protein] = a thymidine in DNA + S-methyl-L-cysteinyl-[protein]</text>
        <dbReference type="Rhea" id="RHEA:53428"/>
        <dbReference type="Rhea" id="RHEA-COMP:10131"/>
        <dbReference type="Rhea" id="RHEA-COMP:10132"/>
        <dbReference type="Rhea" id="RHEA-COMP:13555"/>
        <dbReference type="Rhea" id="RHEA-COMP:13556"/>
        <dbReference type="ChEBI" id="CHEBI:29950"/>
        <dbReference type="ChEBI" id="CHEBI:82612"/>
        <dbReference type="ChEBI" id="CHEBI:137386"/>
        <dbReference type="ChEBI" id="CHEBI:137387"/>
        <dbReference type="EC" id="2.1.1.63"/>
    </reaction>
</comment>
<dbReference type="CDD" id="cd06445">
    <property type="entry name" value="ATase"/>
    <property type="match status" value="1"/>
</dbReference>
<evidence type="ECO:0000256" key="5">
    <source>
        <dbReference type="ARBA" id="ARBA00022679"/>
    </source>
</evidence>
<evidence type="ECO:0000256" key="1">
    <source>
        <dbReference type="ARBA" id="ARBA00001286"/>
    </source>
</evidence>
<keyword evidence="4 9" id="KW-0489">Methyltransferase</keyword>
<dbReference type="AlphaFoldDB" id="A0A212JR71"/>
<dbReference type="SUPFAM" id="SSF46767">
    <property type="entry name" value="Methylated DNA-protein cysteine methyltransferase, C-terminal domain"/>
    <property type="match status" value="1"/>
</dbReference>
<dbReference type="Gene3D" id="3.30.160.70">
    <property type="entry name" value="Methylated DNA-protein cysteine methyltransferase domain"/>
    <property type="match status" value="1"/>
</dbReference>
<evidence type="ECO:0000256" key="3">
    <source>
        <dbReference type="ARBA" id="ARBA00022490"/>
    </source>
</evidence>